<dbReference type="AlphaFoldDB" id="G3I759"/>
<dbReference type="Proteomes" id="UP000001075">
    <property type="component" value="Unassembled WGS sequence"/>
</dbReference>
<gene>
    <name evidence="2" type="ORF">I79_019344</name>
</gene>
<dbReference type="EMBL" id="JH001409">
    <property type="protein sequence ID" value="EGW01960.1"/>
    <property type="molecule type" value="Genomic_DNA"/>
</dbReference>
<reference evidence="3" key="1">
    <citation type="journal article" date="2011" name="Nat. Biotechnol.">
        <title>The genomic sequence of the Chinese hamster ovary (CHO)-K1 cell line.</title>
        <authorList>
            <person name="Xu X."/>
            <person name="Nagarajan H."/>
            <person name="Lewis N.E."/>
            <person name="Pan S."/>
            <person name="Cai Z."/>
            <person name="Liu X."/>
            <person name="Chen W."/>
            <person name="Xie M."/>
            <person name="Wang W."/>
            <person name="Hammond S."/>
            <person name="Andersen M.R."/>
            <person name="Neff N."/>
            <person name="Passarelli B."/>
            <person name="Koh W."/>
            <person name="Fan H.C."/>
            <person name="Wang J."/>
            <person name="Gui Y."/>
            <person name="Lee K.H."/>
            <person name="Betenbaugh M.J."/>
            <person name="Quake S.R."/>
            <person name="Famili I."/>
            <person name="Palsson B.O."/>
            <person name="Wang J."/>
        </authorList>
    </citation>
    <scope>NUCLEOTIDE SEQUENCE [LARGE SCALE GENOMIC DNA]</scope>
    <source>
        <strain evidence="3">CHO K1 cell line</strain>
    </source>
</reference>
<evidence type="ECO:0000313" key="2">
    <source>
        <dbReference type="EMBL" id="EGW01960.1"/>
    </source>
</evidence>
<dbReference type="InParanoid" id="G3I759"/>
<evidence type="ECO:0000313" key="3">
    <source>
        <dbReference type="Proteomes" id="UP000001075"/>
    </source>
</evidence>
<feature type="compositionally biased region" description="Basic and acidic residues" evidence="1">
    <location>
        <begin position="8"/>
        <end position="17"/>
    </location>
</feature>
<sequence>MKSGRKPGHLECSEVHKSAGRPAAQRVAEVPGAGDEAIRVHGKGLPCGAILSVAEVLGSQ</sequence>
<feature type="region of interest" description="Disordered" evidence="1">
    <location>
        <begin position="1"/>
        <end position="27"/>
    </location>
</feature>
<accession>G3I759</accession>
<protein>
    <submittedName>
        <fullName evidence="2">Uncharacterized protein</fullName>
    </submittedName>
</protein>
<name>G3I759_CRIGR</name>
<proteinExistence type="predicted"/>
<evidence type="ECO:0000256" key="1">
    <source>
        <dbReference type="SAM" id="MobiDB-lite"/>
    </source>
</evidence>
<organism evidence="2 3">
    <name type="scientific">Cricetulus griseus</name>
    <name type="common">Chinese hamster</name>
    <name type="synonym">Cricetulus barabensis griseus</name>
    <dbReference type="NCBI Taxonomy" id="10029"/>
    <lineage>
        <taxon>Eukaryota</taxon>
        <taxon>Metazoa</taxon>
        <taxon>Chordata</taxon>
        <taxon>Craniata</taxon>
        <taxon>Vertebrata</taxon>
        <taxon>Euteleostomi</taxon>
        <taxon>Mammalia</taxon>
        <taxon>Eutheria</taxon>
        <taxon>Euarchontoglires</taxon>
        <taxon>Glires</taxon>
        <taxon>Rodentia</taxon>
        <taxon>Myomorpha</taxon>
        <taxon>Muroidea</taxon>
        <taxon>Cricetidae</taxon>
        <taxon>Cricetinae</taxon>
        <taxon>Cricetulus</taxon>
    </lineage>
</organism>